<organism evidence="2 3">
    <name type="scientific">Cyprinus carpio</name>
    <name type="common">Common carp</name>
    <dbReference type="NCBI Taxonomy" id="7962"/>
    <lineage>
        <taxon>Eukaryota</taxon>
        <taxon>Metazoa</taxon>
        <taxon>Chordata</taxon>
        <taxon>Craniata</taxon>
        <taxon>Vertebrata</taxon>
        <taxon>Euteleostomi</taxon>
        <taxon>Actinopterygii</taxon>
        <taxon>Neopterygii</taxon>
        <taxon>Teleostei</taxon>
        <taxon>Ostariophysi</taxon>
        <taxon>Cypriniformes</taxon>
        <taxon>Cyprinidae</taxon>
        <taxon>Cyprininae</taxon>
        <taxon>Cyprinus</taxon>
    </lineage>
</organism>
<dbReference type="Proteomes" id="UP000694427">
    <property type="component" value="Unplaced"/>
</dbReference>
<dbReference type="InterPro" id="IPR029063">
    <property type="entry name" value="SAM-dependent_MTases_sf"/>
</dbReference>
<name>A0A8C1J556_CYPCA</name>
<dbReference type="Gene3D" id="3.40.50.150">
    <property type="entry name" value="Vaccinia Virus protein VP39"/>
    <property type="match status" value="1"/>
</dbReference>
<dbReference type="Ensembl" id="ENSCCRT00010030053.1">
    <property type="protein sequence ID" value="ENSCCRP00010027384.1"/>
    <property type="gene ID" value="ENSCCRG00010011755.1"/>
</dbReference>
<evidence type="ECO:0000259" key="1">
    <source>
        <dbReference type="Pfam" id="PF08241"/>
    </source>
</evidence>
<dbReference type="PANTHER" id="PTHR43591">
    <property type="entry name" value="METHYLTRANSFERASE"/>
    <property type="match status" value="1"/>
</dbReference>
<evidence type="ECO:0000313" key="3">
    <source>
        <dbReference type="Proteomes" id="UP000694427"/>
    </source>
</evidence>
<sequence>MYLAILSATFTVYTADGWSQTTTGMATSSRTFSDVRNVILSAHKNTGAQDKVGFYDTWAENYEQDVALLDYRAPLLAAECVSSFFKGDREKAAVLDVACGTGLVSAHLKKMGFRHFVGIDGSLKMLELAKKTGLYQQLTLCLLGQEEIPVKSETYDIVIIVGALSVGQVPLTVIRELWDATKPGGYVCMTTRGNTDNQEYKAELEQMIRALEEEQKWSRVTVVEVEEWEKAVSEQDSKFVLCAPSWSTKYQECSSWFHMTKKRADFVMFSQGC</sequence>
<reference evidence="2" key="2">
    <citation type="submission" date="2025-09" db="UniProtKB">
        <authorList>
            <consortium name="Ensembl"/>
        </authorList>
    </citation>
    <scope>IDENTIFICATION</scope>
</reference>
<keyword evidence="3" id="KW-1185">Reference proteome</keyword>
<feature type="domain" description="Methyltransferase type 11" evidence="1">
    <location>
        <begin position="95"/>
        <end position="188"/>
    </location>
</feature>
<protein>
    <submittedName>
        <fullName evidence="2">Methyltransferase like 27</fullName>
    </submittedName>
</protein>
<accession>A0A8C1J556</accession>
<evidence type="ECO:0000313" key="2">
    <source>
        <dbReference type="Ensembl" id="ENSCCRP00010027384.1"/>
    </source>
</evidence>
<dbReference type="GO" id="GO:0008757">
    <property type="term" value="F:S-adenosylmethionine-dependent methyltransferase activity"/>
    <property type="evidence" value="ECO:0007669"/>
    <property type="project" value="InterPro"/>
</dbReference>
<reference evidence="2" key="1">
    <citation type="submission" date="2025-08" db="UniProtKB">
        <authorList>
            <consortium name="Ensembl"/>
        </authorList>
    </citation>
    <scope>IDENTIFICATION</scope>
</reference>
<dbReference type="PANTHER" id="PTHR43591:SF101">
    <property type="entry name" value="METHYLTRANSFERASE-LIKE PROTEIN 27"/>
    <property type="match status" value="1"/>
</dbReference>
<dbReference type="SUPFAM" id="SSF53335">
    <property type="entry name" value="S-adenosyl-L-methionine-dependent methyltransferases"/>
    <property type="match status" value="1"/>
</dbReference>
<proteinExistence type="predicted"/>
<dbReference type="CDD" id="cd02440">
    <property type="entry name" value="AdoMet_MTases"/>
    <property type="match status" value="1"/>
</dbReference>
<dbReference type="Pfam" id="PF08241">
    <property type="entry name" value="Methyltransf_11"/>
    <property type="match status" value="1"/>
</dbReference>
<dbReference type="AlphaFoldDB" id="A0A8C1J556"/>
<dbReference type="InterPro" id="IPR013216">
    <property type="entry name" value="Methyltransf_11"/>
</dbReference>